<dbReference type="RefSeq" id="WP_071318022.1">
    <property type="nucleotide sequence ID" value="NZ_CP063356.2"/>
</dbReference>
<proteinExistence type="predicted"/>
<evidence type="ECO:0000313" key="9">
    <source>
        <dbReference type="Proteomes" id="UP000180175"/>
    </source>
</evidence>
<dbReference type="PANTHER" id="PTHR24567">
    <property type="entry name" value="CRP FAMILY TRANSCRIPTIONAL REGULATORY PROTEIN"/>
    <property type="match status" value="1"/>
</dbReference>
<feature type="domain" description="HTH crp-type" evidence="6">
    <location>
        <begin position="144"/>
        <end position="217"/>
    </location>
</feature>
<reference evidence="7 9" key="1">
    <citation type="submission" date="2016-10" db="EMBL/GenBank/DDBJ databases">
        <title>Draft genome sequences of four alkaliphilic bacteria belonging to the Anaerobacillus genus.</title>
        <authorList>
            <person name="Bassil N.M."/>
            <person name="Lloyd J.R."/>
        </authorList>
    </citation>
    <scope>NUCLEOTIDE SEQUENCE [LARGE SCALE GENOMIC DNA]</scope>
    <source>
        <strain evidence="7 9">NB2006</strain>
    </source>
</reference>
<dbReference type="EMBL" id="LQXD01000140">
    <property type="protein sequence ID" value="OIJ11138.1"/>
    <property type="molecule type" value="Genomic_DNA"/>
</dbReference>
<dbReference type="InterPro" id="IPR018335">
    <property type="entry name" value="Tscrpt_reg_HTH_Crp-type_CS"/>
</dbReference>
<dbReference type="CDD" id="cd00038">
    <property type="entry name" value="CAP_ED"/>
    <property type="match status" value="1"/>
</dbReference>
<name>A0A1S2LF53_9BACI</name>
<dbReference type="PRINTS" id="PR00034">
    <property type="entry name" value="HTHCRP"/>
</dbReference>
<reference evidence="8" key="4">
    <citation type="submission" date="2020-10" db="EMBL/GenBank/DDBJ databases">
        <authorList>
            <person name="Bassil N.M."/>
            <person name="Lloyd J.R."/>
        </authorList>
    </citation>
    <scope>NUCLEOTIDE SEQUENCE</scope>
    <source>
        <strain evidence="8">NB2006</strain>
    </source>
</reference>
<dbReference type="KEGG" id="aia:AWH56_015080"/>
<dbReference type="SMART" id="SM00419">
    <property type="entry name" value="HTH_CRP"/>
    <property type="match status" value="1"/>
</dbReference>
<evidence type="ECO:0000259" key="6">
    <source>
        <dbReference type="PROSITE" id="PS51063"/>
    </source>
</evidence>
<dbReference type="SMART" id="SM00100">
    <property type="entry name" value="cNMP"/>
    <property type="match status" value="1"/>
</dbReference>
<dbReference type="PROSITE" id="PS50042">
    <property type="entry name" value="CNMP_BINDING_3"/>
    <property type="match status" value="1"/>
</dbReference>
<evidence type="ECO:0000256" key="4">
    <source>
        <dbReference type="ARBA" id="ARBA00023163"/>
    </source>
</evidence>
<dbReference type="InterPro" id="IPR014710">
    <property type="entry name" value="RmlC-like_jellyroll"/>
</dbReference>
<keyword evidence="9" id="KW-1185">Reference proteome</keyword>
<accession>A0A1S2LF53</accession>
<dbReference type="GO" id="GO:0003677">
    <property type="term" value="F:DNA binding"/>
    <property type="evidence" value="ECO:0007669"/>
    <property type="project" value="UniProtKB-KW"/>
</dbReference>
<dbReference type="InterPro" id="IPR018490">
    <property type="entry name" value="cNMP-bd_dom_sf"/>
</dbReference>
<protein>
    <submittedName>
        <fullName evidence="7">Crp/Fnr family transcriptional regulator</fullName>
    </submittedName>
</protein>
<evidence type="ECO:0000256" key="1">
    <source>
        <dbReference type="ARBA" id="ARBA00023015"/>
    </source>
</evidence>
<dbReference type="PROSITE" id="PS51063">
    <property type="entry name" value="HTH_CRP_2"/>
    <property type="match status" value="1"/>
</dbReference>
<reference evidence="8 9" key="3">
    <citation type="journal article" date="2019" name="Int. J. Syst. Evol. Microbiol.">
        <title>Anaerobacillus isosaccharinicus sp. nov., an alkaliphilic bacterium which degrades isosaccharinic acid.</title>
        <authorList>
            <person name="Bassil N.M."/>
            <person name="Lloyd J.R."/>
        </authorList>
    </citation>
    <scope>NUCLEOTIDE SEQUENCE [LARGE SCALE GENOMIC DNA]</scope>
    <source>
        <strain evidence="8 9">NB2006</strain>
    </source>
</reference>
<keyword evidence="2" id="KW-0238">DNA-binding</keyword>
<evidence type="ECO:0000256" key="3">
    <source>
        <dbReference type="ARBA" id="ARBA00023159"/>
    </source>
</evidence>
<dbReference type="AlphaFoldDB" id="A0A1S2LF53"/>
<dbReference type="Proteomes" id="UP000180175">
    <property type="component" value="Chromosome"/>
</dbReference>
<keyword evidence="4" id="KW-0804">Transcription</keyword>
<dbReference type="Pfam" id="PF13545">
    <property type="entry name" value="HTH_Crp_2"/>
    <property type="match status" value="1"/>
</dbReference>
<dbReference type="Gene3D" id="2.60.120.10">
    <property type="entry name" value="Jelly Rolls"/>
    <property type="match status" value="1"/>
</dbReference>
<dbReference type="InterPro" id="IPR050397">
    <property type="entry name" value="Env_Response_Regulators"/>
</dbReference>
<dbReference type="InterPro" id="IPR012318">
    <property type="entry name" value="HTH_CRP"/>
</dbReference>
<keyword evidence="3" id="KW-0010">Activator</keyword>
<evidence type="ECO:0000256" key="2">
    <source>
        <dbReference type="ARBA" id="ARBA00023125"/>
    </source>
</evidence>
<feature type="domain" description="Cyclic nucleotide-binding" evidence="5">
    <location>
        <begin position="10"/>
        <end position="112"/>
    </location>
</feature>
<dbReference type="GO" id="GO:0005829">
    <property type="term" value="C:cytosol"/>
    <property type="evidence" value="ECO:0007669"/>
    <property type="project" value="TreeGrafter"/>
</dbReference>
<dbReference type="InterPro" id="IPR036390">
    <property type="entry name" value="WH_DNA-bd_sf"/>
</dbReference>
<dbReference type="InterPro" id="IPR036388">
    <property type="entry name" value="WH-like_DNA-bd_sf"/>
</dbReference>
<sequence length="235" mass="26997">MNNKLERETFFDELSKVDRDFLLKQGTEISVKKGNSLFLEGDLPTHIYLIKSGRVRLSKTNVEGKILFFQLKQKDDFVGELSLYNNLRSTCNADVIKDAKLIRFERIVLEEICRQKGAFALAFMKWFSKHSNSLLAQFRDLIFCGKKGALFSILIRLSNAHGKKVEEGILIDKKLTNQELANYIGATRESISRLLKALVTEKVISIDAKYITIHNIEFLQEELRCENCPNEECTI</sequence>
<dbReference type="Pfam" id="PF00027">
    <property type="entry name" value="cNMP_binding"/>
    <property type="match status" value="1"/>
</dbReference>
<evidence type="ECO:0000259" key="5">
    <source>
        <dbReference type="PROSITE" id="PS50042"/>
    </source>
</evidence>
<dbReference type="PROSITE" id="PS00042">
    <property type="entry name" value="HTH_CRP_1"/>
    <property type="match status" value="1"/>
</dbReference>
<dbReference type="PANTHER" id="PTHR24567:SF74">
    <property type="entry name" value="HTH-TYPE TRANSCRIPTIONAL REGULATOR ARCR"/>
    <property type="match status" value="1"/>
</dbReference>
<keyword evidence="1" id="KW-0805">Transcription regulation</keyword>
<dbReference type="EMBL" id="CP063356">
    <property type="protein sequence ID" value="QOY34064.1"/>
    <property type="molecule type" value="Genomic_DNA"/>
</dbReference>
<evidence type="ECO:0000313" key="8">
    <source>
        <dbReference type="EMBL" id="QOY34064.1"/>
    </source>
</evidence>
<dbReference type="InterPro" id="IPR000595">
    <property type="entry name" value="cNMP-bd_dom"/>
</dbReference>
<dbReference type="SUPFAM" id="SSF51206">
    <property type="entry name" value="cAMP-binding domain-like"/>
    <property type="match status" value="1"/>
</dbReference>
<dbReference type="CDD" id="cd00092">
    <property type="entry name" value="HTH_CRP"/>
    <property type="match status" value="1"/>
</dbReference>
<reference evidence="8 9" key="2">
    <citation type="journal article" date="2017" name="Genome Announc.">
        <title>Draft Genome Sequences of Four Alkaliphilic Bacteria Belonging to the Anaerobacillus Genus.</title>
        <authorList>
            <person name="Bassil N.M."/>
            <person name="Lloyd J.R."/>
        </authorList>
    </citation>
    <scope>NUCLEOTIDE SEQUENCE [LARGE SCALE GENOMIC DNA]</scope>
    <source>
        <strain evidence="8 9">NB2006</strain>
    </source>
</reference>
<organism evidence="7 9">
    <name type="scientific">Anaerobacillus isosaccharinicus</name>
    <dbReference type="NCBI Taxonomy" id="1532552"/>
    <lineage>
        <taxon>Bacteria</taxon>
        <taxon>Bacillati</taxon>
        <taxon>Bacillota</taxon>
        <taxon>Bacilli</taxon>
        <taxon>Bacillales</taxon>
        <taxon>Bacillaceae</taxon>
        <taxon>Anaerobacillus</taxon>
    </lineage>
</organism>
<evidence type="ECO:0000313" key="7">
    <source>
        <dbReference type="EMBL" id="OIJ11138.1"/>
    </source>
</evidence>
<dbReference type="GO" id="GO:0003700">
    <property type="term" value="F:DNA-binding transcription factor activity"/>
    <property type="evidence" value="ECO:0007669"/>
    <property type="project" value="InterPro"/>
</dbReference>
<gene>
    <name evidence="8" type="ORF">AWH56_015080</name>
    <name evidence="7" type="ORF">AWH56_16035</name>
</gene>
<dbReference type="Gene3D" id="1.10.10.10">
    <property type="entry name" value="Winged helix-like DNA-binding domain superfamily/Winged helix DNA-binding domain"/>
    <property type="match status" value="1"/>
</dbReference>
<dbReference type="SUPFAM" id="SSF46785">
    <property type="entry name" value="Winged helix' DNA-binding domain"/>
    <property type="match status" value="1"/>
</dbReference>
<dbReference type="OrthoDB" id="9812325at2"/>